<dbReference type="STRING" id="1296096.A0A1B9HSU7"/>
<evidence type="ECO:0000313" key="2">
    <source>
        <dbReference type="EMBL" id="OCF46346.1"/>
    </source>
</evidence>
<reference evidence="2" key="1">
    <citation type="submission" date="2013-07" db="EMBL/GenBank/DDBJ databases">
        <title>The Genome Sequence of Cryptococcus pinus CBS10737.</title>
        <authorList>
            <consortium name="The Broad Institute Genome Sequencing Platform"/>
            <person name="Cuomo C."/>
            <person name="Litvintseva A."/>
            <person name="Chen Y."/>
            <person name="Heitman J."/>
            <person name="Sun S."/>
            <person name="Springer D."/>
            <person name="Dromer F."/>
            <person name="Young S.K."/>
            <person name="Zeng Q."/>
            <person name="Gargeya S."/>
            <person name="Fitzgerald M."/>
            <person name="Abouelleil A."/>
            <person name="Alvarado L."/>
            <person name="Berlin A.M."/>
            <person name="Chapman S.B."/>
            <person name="Dewar J."/>
            <person name="Goldberg J."/>
            <person name="Griggs A."/>
            <person name="Gujja S."/>
            <person name="Hansen M."/>
            <person name="Howarth C."/>
            <person name="Imamovic A."/>
            <person name="Larimer J."/>
            <person name="McCowan C."/>
            <person name="Murphy C."/>
            <person name="Pearson M."/>
            <person name="Priest M."/>
            <person name="Roberts A."/>
            <person name="Saif S."/>
            <person name="Shea T."/>
            <person name="Sykes S."/>
            <person name="Wortman J."/>
            <person name="Nusbaum C."/>
            <person name="Birren B."/>
        </authorList>
    </citation>
    <scope>NUCLEOTIDE SEQUENCE [LARGE SCALE GENOMIC DNA]</scope>
    <source>
        <strain evidence="2">CBS 10737</strain>
    </source>
</reference>
<dbReference type="PIRSF" id="PIRSF019307">
    <property type="entry name" value="UCP019307"/>
    <property type="match status" value="1"/>
</dbReference>
<dbReference type="GeneID" id="30175948"/>
<accession>A0A1B9HSU7</accession>
<keyword evidence="4" id="KW-1185">Reference proteome</keyword>
<dbReference type="SUPFAM" id="SSF51182">
    <property type="entry name" value="RmlC-like cupins"/>
    <property type="match status" value="1"/>
</dbReference>
<sequence>MPSIALTPLSSLRVTQHHIPAYQNFPNTSLRPYPLIIYHSAFPSSISAASIESHLSKIGIVDPAWRFTMYTQHHYHSTVDEVLVVYSGSAKLCFGGSHDNPDRVEVDATKGDVMIVPAGVGHALLDDKGGFGIVGSYPKGSKNWDMCTGKQKERVNQWVRIKQLNWLKGDPIYGNEGPVVDIGLGKE</sequence>
<dbReference type="PANTHER" id="PTHR36448:SF3">
    <property type="entry name" value="CUPIN TYPE-2 DOMAIN-CONTAINING PROTEIN"/>
    <property type="match status" value="1"/>
</dbReference>
<organism evidence="2">
    <name type="scientific">Kwoniella pini CBS 10737</name>
    <dbReference type="NCBI Taxonomy" id="1296096"/>
    <lineage>
        <taxon>Eukaryota</taxon>
        <taxon>Fungi</taxon>
        <taxon>Dikarya</taxon>
        <taxon>Basidiomycota</taxon>
        <taxon>Agaricomycotina</taxon>
        <taxon>Tremellomycetes</taxon>
        <taxon>Tremellales</taxon>
        <taxon>Cryptococcaceae</taxon>
        <taxon>Kwoniella</taxon>
    </lineage>
</organism>
<feature type="domain" description="Cupin type-1" evidence="1">
    <location>
        <begin position="74"/>
        <end position="124"/>
    </location>
</feature>
<evidence type="ECO:0000259" key="1">
    <source>
        <dbReference type="Pfam" id="PF00190"/>
    </source>
</evidence>
<dbReference type="PANTHER" id="PTHR36448">
    <property type="entry name" value="BLR7373 PROTEIN"/>
    <property type="match status" value="1"/>
</dbReference>
<dbReference type="Gene3D" id="2.60.120.10">
    <property type="entry name" value="Jelly Rolls"/>
    <property type="match status" value="1"/>
</dbReference>
<dbReference type="KEGG" id="kpin:30175948"/>
<proteinExistence type="predicted"/>
<reference evidence="3" key="4">
    <citation type="submission" date="2024-02" db="EMBL/GenBank/DDBJ databases">
        <title>Comparative genomics of Cryptococcus and Kwoniella reveals pathogenesis evolution and contrasting modes of karyotype evolution via chromosome fusion or intercentromeric recombination.</title>
        <authorList>
            <person name="Coelho M.A."/>
            <person name="David-Palma M."/>
            <person name="Shea T."/>
            <person name="Bowers K."/>
            <person name="McGinley-Smith S."/>
            <person name="Mohammad A.W."/>
            <person name="Gnirke A."/>
            <person name="Yurkov A.M."/>
            <person name="Nowrousian M."/>
            <person name="Sun S."/>
            <person name="Cuomo C.A."/>
            <person name="Heitman J."/>
        </authorList>
    </citation>
    <scope>NUCLEOTIDE SEQUENCE</scope>
    <source>
        <strain evidence="3">CBS 10737</strain>
    </source>
</reference>
<dbReference type="Proteomes" id="UP000094020">
    <property type="component" value="Chromosome 3"/>
</dbReference>
<dbReference type="OrthoDB" id="2446447at2759"/>
<evidence type="ECO:0000313" key="4">
    <source>
        <dbReference type="Proteomes" id="UP000094020"/>
    </source>
</evidence>
<dbReference type="Pfam" id="PF00190">
    <property type="entry name" value="Cupin_1"/>
    <property type="match status" value="1"/>
</dbReference>
<gene>
    <name evidence="2" type="ORF">I206_07579</name>
    <name evidence="3" type="ORF">I206_102211</name>
</gene>
<protein>
    <recommendedName>
        <fullName evidence="1">Cupin type-1 domain-containing protein</fullName>
    </recommendedName>
</protein>
<dbReference type="InterPro" id="IPR011051">
    <property type="entry name" value="RmlC_Cupin_sf"/>
</dbReference>
<dbReference type="CDD" id="cd02219">
    <property type="entry name" value="cupin_YjlB-like"/>
    <property type="match status" value="1"/>
</dbReference>
<dbReference type="InterPro" id="IPR006045">
    <property type="entry name" value="Cupin_1"/>
</dbReference>
<name>A0A1B9HSU7_9TREE</name>
<dbReference type="InterPro" id="IPR014710">
    <property type="entry name" value="RmlC-like_jellyroll"/>
</dbReference>
<dbReference type="AlphaFoldDB" id="A0A1B9HSU7"/>
<dbReference type="EMBL" id="CP144521">
    <property type="protein sequence ID" value="WWC68288.1"/>
    <property type="molecule type" value="Genomic_DNA"/>
</dbReference>
<dbReference type="EMBL" id="KI894017">
    <property type="protein sequence ID" value="OCF46346.1"/>
    <property type="molecule type" value="Genomic_DNA"/>
</dbReference>
<dbReference type="InterPro" id="IPR014500">
    <property type="entry name" value="UCP019307_cupin"/>
</dbReference>
<evidence type="ECO:0000313" key="3">
    <source>
        <dbReference type="EMBL" id="WWC68288.1"/>
    </source>
</evidence>
<reference evidence="2" key="3">
    <citation type="submission" date="2016-07" db="EMBL/GenBank/DDBJ databases">
        <title>Evolution of pathogenesis and genome organization in the Tremellales.</title>
        <authorList>
            <person name="Cuomo C."/>
            <person name="Litvintseva A."/>
            <person name="Heitman J."/>
            <person name="Chen Y."/>
            <person name="Sun S."/>
            <person name="Springer D."/>
            <person name="Dromer F."/>
            <person name="Young S."/>
            <person name="Zeng Q."/>
            <person name="Chapman S."/>
            <person name="Gujja S."/>
            <person name="Saif S."/>
            <person name="Birren B."/>
        </authorList>
    </citation>
    <scope>NUCLEOTIDE SEQUENCE</scope>
    <source>
        <strain evidence="2">CBS 10737</strain>
    </source>
</reference>
<dbReference type="InterPro" id="IPR047121">
    <property type="entry name" value="YjiB-like"/>
</dbReference>
<reference evidence="3" key="2">
    <citation type="submission" date="2013-07" db="EMBL/GenBank/DDBJ databases">
        <authorList>
            <consortium name="The Broad Institute Genome Sequencing Platform"/>
            <person name="Cuomo C."/>
            <person name="Litvintseva A."/>
            <person name="Chen Y."/>
            <person name="Heitman J."/>
            <person name="Sun S."/>
            <person name="Springer D."/>
            <person name="Dromer F."/>
            <person name="Young S.K."/>
            <person name="Zeng Q."/>
            <person name="Gargeya S."/>
            <person name="Fitzgerald M."/>
            <person name="Abouelleil A."/>
            <person name="Alvarado L."/>
            <person name="Berlin A.M."/>
            <person name="Chapman S.B."/>
            <person name="Dewar J."/>
            <person name="Goldberg J."/>
            <person name="Griggs A."/>
            <person name="Gujja S."/>
            <person name="Hansen M."/>
            <person name="Howarth C."/>
            <person name="Imamovic A."/>
            <person name="Larimer J."/>
            <person name="McCowan C."/>
            <person name="Murphy C."/>
            <person name="Pearson M."/>
            <person name="Priest M."/>
            <person name="Roberts A."/>
            <person name="Saif S."/>
            <person name="Shea T."/>
            <person name="Sykes S."/>
            <person name="Wortman J."/>
            <person name="Nusbaum C."/>
            <person name="Birren B."/>
        </authorList>
    </citation>
    <scope>NUCLEOTIDE SEQUENCE</scope>
    <source>
        <strain evidence="3">CBS 10737</strain>
    </source>
</reference>
<dbReference type="RefSeq" id="XP_019007565.1">
    <property type="nucleotide sequence ID" value="XM_019159271.1"/>
</dbReference>